<evidence type="ECO:0000256" key="4">
    <source>
        <dbReference type="ARBA" id="ARBA00022741"/>
    </source>
</evidence>
<evidence type="ECO:0000256" key="3">
    <source>
        <dbReference type="ARBA" id="ARBA00022679"/>
    </source>
</evidence>
<dbReference type="InterPro" id="IPR008271">
    <property type="entry name" value="Ser/Thr_kinase_AS"/>
</dbReference>
<feature type="domain" description="Protein kinase" evidence="9">
    <location>
        <begin position="1"/>
        <end position="210"/>
    </location>
</feature>
<proteinExistence type="predicted"/>
<dbReference type="GO" id="GO:0005524">
    <property type="term" value="F:ATP binding"/>
    <property type="evidence" value="ECO:0007669"/>
    <property type="project" value="UniProtKB-KW"/>
</dbReference>
<dbReference type="InterPro" id="IPR011009">
    <property type="entry name" value="Kinase-like_dom_sf"/>
</dbReference>
<dbReference type="Proteomes" id="UP000319438">
    <property type="component" value="Segment"/>
</dbReference>
<dbReference type="EMBL" id="KT428292">
    <property type="protein sequence ID" value="ALH07038.1"/>
    <property type="molecule type" value="Genomic_DNA"/>
</dbReference>
<sequence>MQNFLVLSNVSEIPLVQKAFDIQRKQLVVLKDANSREEEFYGKKLVHGNVLRRLDKCNNFSVFAFYETSLYGFVTTFGTCSQSFQKNVSLSLSRALRFIHSFGIVHCDVKPENVLLSFKGSIVLSDFGSSQSMPVKDPETTLAYCAPEILKGEELCEGIDWWALGCTLEFCENGYHVFLAATEEETLEKIQKRHKVAKLFSDNPKIRGEE</sequence>
<keyword evidence="5 10" id="KW-0418">Kinase</keyword>
<evidence type="ECO:0000256" key="8">
    <source>
        <dbReference type="ARBA" id="ARBA00048679"/>
    </source>
</evidence>
<keyword evidence="3" id="KW-0808">Transferase</keyword>
<gene>
    <name evidence="10" type="ORF">PMV_340</name>
</gene>
<evidence type="ECO:0000256" key="6">
    <source>
        <dbReference type="ARBA" id="ARBA00022840"/>
    </source>
</evidence>
<dbReference type="SUPFAM" id="SSF56112">
    <property type="entry name" value="Protein kinase-like (PK-like)"/>
    <property type="match status" value="1"/>
</dbReference>
<evidence type="ECO:0000259" key="9">
    <source>
        <dbReference type="PROSITE" id="PS50011"/>
    </source>
</evidence>
<name>A0A0N9PUQ5_9VIRU</name>
<dbReference type="PANTHER" id="PTHR24356">
    <property type="entry name" value="SERINE/THREONINE-PROTEIN KINASE"/>
    <property type="match status" value="1"/>
</dbReference>
<comment type="catalytic activity">
    <reaction evidence="7">
        <text>L-threonyl-[protein] + ATP = O-phospho-L-threonyl-[protein] + ADP + H(+)</text>
        <dbReference type="Rhea" id="RHEA:46608"/>
        <dbReference type="Rhea" id="RHEA-COMP:11060"/>
        <dbReference type="Rhea" id="RHEA-COMP:11605"/>
        <dbReference type="ChEBI" id="CHEBI:15378"/>
        <dbReference type="ChEBI" id="CHEBI:30013"/>
        <dbReference type="ChEBI" id="CHEBI:30616"/>
        <dbReference type="ChEBI" id="CHEBI:61977"/>
        <dbReference type="ChEBI" id="CHEBI:456216"/>
        <dbReference type="EC" id="2.7.11.1"/>
    </reaction>
</comment>
<dbReference type="InterPro" id="IPR000719">
    <property type="entry name" value="Prot_kinase_dom"/>
</dbReference>
<dbReference type="InterPro" id="IPR050236">
    <property type="entry name" value="Ser_Thr_kinase_AGC"/>
</dbReference>
<evidence type="ECO:0000313" key="11">
    <source>
        <dbReference type="Proteomes" id="UP000319438"/>
    </source>
</evidence>
<dbReference type="Pfam" id="PF00069">
    <property type="entry name" value="Pkinase"/>
    <property type="match status" value="1"/>
</dbReference>
<keyword evidence="2 10" id="KW-0723">Serine/threonine-protein kinase</keyword>
<dbReference type="GO" id="GO:0004674">
    <property type="term" value="F:protein serine/threonine kinase activity"/>
    <property type="evidence" value="ECO:0007669"/>
    <property type="project" value="UniProtKB-KW"/>
</dbReference>
<dbReference type="PROSITE" id="PS00108">
    <property type="entry name" value="PROTEIN_KINASE_ST"/>
    <property type="match status" value="1"/>
</dbReference>
<comment type="catalytic activity">
    <reaction evidence="8">
        <text>L-seryl-[protein] + ATP = O-phospho-L-seryl-[protein] + ADP + H(+)</text>
        <dbReference type="Rhea" id="RHEA:17989"/>
        <dbReference type="Rhea" id="RHEA-COMP:9863"/>
        <dbReference type="Rhea" id="RHEA-COMP:11604"/>
        <dbReference type="ChEBI" id="CHEBI:15378"/>
        <dbReference type="ChEBI" id="CHEBI:29999"/>
        <dbReference type="ChEBI" id="CHEBI:30616"/>
        <dbReference type="ChEBI" id="CHEBI:83421"/>
        <dbReference type="ChEBI" id="CHEBI:456216"/>
        <dbReference type="EC" id="2.7.11.1"/>
    </reaction>
</comment>
<dbReference type="PANTHER" id="PTHR24356:SF1">
    <property type="entry name" value="SERINE_THREONINE-PROTEIN KINASE GREATWALL"/>
    <property type="match status" value="1"/>
</dbReference>
<keyword evidence="6" id="KW-0067">ATP-binding</keyword>
<accession>A0A0N9PUQ5</accession>
<protein>
    <recommendedName>
        <fullName evidence="1">non-specific serine/threonine protein kinase</fullName>
        <ecNumber evidence="1">2.7.11.1</ecNumber>
    </recommendedName>
</protein>
<dbReference type="PROSITE" id="PS50011">
    <property type="entry name" value="PROTEIN_KINASE_DOM"/>
    <property type="match status" value="1"/>
</dbReference>
<evidence type="ECO:0000256" key="7">
    <source>
        <dbReference type="ARBA" id="ARBA00047899"/>
    </source>
</evidence>
<dbReference type="Gene3D" id="1.10.510.10">
    <property type="entry name" value="Transferase(Phosphotransferase) domain 1"/>
    <property type="match status" value="1"/>
</dbReference>
<keyword evidence="4" id="KW-0547">Nucleotide-binding</keyword>
<organism evidence="10 11">
    <name type="scientific">Port-miou virus</name>
    <dbReference type="NCBI Taxonomy" id="1733873"/>
    <lineage>
        <taxon>Viruses</taxon>
        <taxon>Varidnaviria</taxon>
        <taxon>Bamfordvirae</taxon>
        <taxon>Nucleocytoviricota</taxon>
        <taxon>Megaviricetes</taxon>
        <taxon>Pimascovirales</taxon>
        <taxon>Pimascovirales incertae sedis</taxon>
        <taxon>Marseilleviridae</taxon>
        <taxon>Losannavirus</taxon>
        <taxon>Losannavirus lausannense</taxon>
        <taxon>Lausannevirus</taxon>
    </lineage>
</organism>
<evidence type="ECO:0000256" key="2">
    <source>
        <dbReference type="ARBA" id="ARBA00022527"/>
    </source>
</evidence>
<evidence type="ECO:0000256" key="5">
    <source>
        <dbReference type="ARBA" id="ARBA00022777"/>
    </source>
</evidence>
<dbReference type="SMART" id="SM00220">
    <property type="entry name" value="S_TKc"/>
    <property type="match status" value="1"/>
</dbReference>
<evidence type="ECO:0000313" key="10">
    <source>
        <dbReference type="EMBL" id="ALH07038.1"/>
    </source>
</evidence>
<evidence type="ECO:0000256" key="1">
    <source>
        <dbReference type="ARBA" id="ARBA00012513"/>
    </source>
</evidence>
<dbReference type="GO" id="GO:0035556">
    <property type="term" value="P:intracellular signal transduction"/>
    <property type="evidence" value="ECO:0007669"/>
    <property type="project" value="TreeGrafter"/>
</dbReference>
<dbReference type="EC" id="2.7.11.1" evidence="1"/>
<reference evidence="10" key="1">
    <citation type="journal article" date="2015" name="Genome Announc.">
        <title>Complete Genome Sequence of a New Member of the Marseilleviridae Recovered from the Brackish Submarine Spring in the Cassis Port-Miou Calanque, France.</title>
        <authorList>
            <person name="Doutre G."/>
            <person name="Arfib B."/>
            <person name="Rochette P."/>
            <person name="Claverie J.M."/>
            <person name="Bonin P."/>
            <person name="Abergel C."/>
        </authorList>
    </citation>
    <scope>NUCLEOTIDE SEQUENCE [LARGE SCALE GENOMIC DNA]</scope>
    <source>
        <strain evidence="10">1</strain>
    </source>
</reference>